<name>A0A6I4IHA4_9FLAO</name>
<dbReference type="EMBL" id="WQLW01000004">
    <property type="protein sequence ID" value="MVO09000.1"/>
    <property type="molecule type" value="Genomic_DNA"/>
</dbReference>
<dbReference type="InterPro" id="IPR025404">
    <property type="entry name" value="DUF4130"/>
</dbReference>
<dbReference type="InterPro" id="IPR023875">
    <property type="entry name" value="DNA_repair_put"/>
</dbReference>
<dbReference type="AlphaFoldDB" id="A0A6I4IHA4"/>
<dbReference type="RefSeq" id="WP_140997387.1">
    <property type="nucleotide sequence ID" value="NZ_VDCZ01000004.1"/>
</dbReference>
<keyword evidence="3" id="KW-1185">Reference proteome</keyword>
<evidence type="ECO:0000259" key="1">
    <source>
        <dbReference type="Pfam" id="PF13566"/>
    </source>
</evidence>
<protein>
    <submittedName>
        <fullName evidence="2">DUF4130 domain-containing protein</fullName>
    </submittedName>
</protein>
<dbReference type="Proteomes" id="UP000431264">
    <property type="component" value="Unassembled WGS sequence"/>
</dbReference>
<gene>
    <name evidence="2" type="ORF">GOQ30_07450</name>
</gene>
<reference evidence="3" key="1">
    <citation type="submission" date="2019-05" db="EMBL/GenBank/DDBJ databases">
        <title>Flavobacterium profundi sp. nov., isolated from a deep-sea seamount.</title>
        <authorList>
            <person name="Zhang D.-C."/>
        </authorList>
    </citation>
    <scope>NUCLEOTIDE SEQUENCE [LARGE SCALE GENOMIC DNA]</scope>
    <source>
        <strain evidence="3">TP390</strain>
    </source>
</reference>
<dbReference type="OrthoDB" id="5290748at2"/>
<organism evidence="2 3">
    <name type="scientific">Flavobacterium profundi</name>
    <dbReference type="NCBI Taxonomy" id="1774945"/>
    <lineage>
        <taxon>Bacteria</taxon>
        <taxon>Pseudomonadati</taxon>
        <taxon>Bacteroidota</taxon>
        <taxon>Flavobacteriia</taxon>
        <taxon>Flavobacteriales</taxon>
        <taxon>Flavobacteriaceae</taxon>
        <taxon>Flavobacterium</taxon>
    </lineage>
</organism>
<dbReference type="Pfam" id="PF13566">
    <property type="entry name" value="DUF4130"/>
    <property type="match status" value="1"/>
</dbReference>
<proteinExistence type="predicted"/>
<evidence type="ECO:0000313" key="2">
    <source>
        <dbReference type="EMBL" id="MVO09000.1"/>
    </source>
</evidence>
<evidence type="ECO:0000313" key="3">
    <source>
        <dbReference type="Proteomes" id="UP000431264"/>
    </source>
</evidence>
<feature type="domain" description="DUF4130" evidence="1">
    <location>
        <begin position="83"/>
        <end position="250"/>
    </location>
</feature>
<dbReference type="NCBIfam" id="TIGR03915">
    <property type="entry name" value="SAM_7_link_chp"/>
    <property type="match status" value="1"/>
</dbReference>
<sequence length="252" mass="30274">MIALLYDNSFEGLLTAIFEIYEYKYTDVKILGNQNTQNDLFGENSLVITNTEKADRVMARIEKQMGANAIRQFLYAFASENEEREVIISQIIFYAIANPSDNILNDYSNPFVLQLSKWVKSVGREKHRMEAFVRFELLKDAIYFATIRPDFDVLPLLVKHFKERYQDQKWLIYDEKRQYGIFYDLKEVAVVTLPDKKMLSKNKETIWHEAEVKYQNLWIEYFDHTNIKERKNTKLHLQHVPKRYWRYLTEKR</sequence>
<accession>A0A6I4IHA4</accession>
<comment type="caution">
    <text evidence="2">The sequence shown here is derived from an EMBL/GenBank/DDBJ whole genome shotgun (WGS) entry which is preliminary data.</text>
</comment>